<organism evidence="3 4">
    <name type="scientific">Pricia antarctica</name>
    <dbReference type="NCBI Taxonomy" id="641691"/>
    <lineage>
        <taxon>Bacteria</taxon>
        <taxon>Pseudomonadati</taxon>
        <taxon>Bacteroidota</taxon>
        <taxon>Flavobacteriia</taxon>
        <taxon>Flavobacteriales</taxon>
        <taxon>Flavobacteriaceae</taxon>
        <taxon>Pricia</taxon>
    </lineage>
</organism>
<name>A0A1G7CXK0_9FLAO</name>
<accession>A0A1G7CXK0</accession>
<feature type="domain" description="Mce/MlaD" evidence="2">
    <location>
        <begin position="41"/>
        <end position="117"/>
    </location>
</feature>
<evidence type="ECO:0000313" key="4">
    <source>
        <dbReference type="Proteomes" id="UP000199109"/>
    </source>
</evidence>
<evidence type="ECO:0000259" key="2">
    <source>
        <dbReference type="Pfam" id="PF02470"/>
    </source>
</evidence>
<feature type="transmembrane region" description="Helical" evidence="1">
    <location>
        <begin position="12"/>
        <end position="30"/>
    </location>
</feature>
<dbReference type="RefSeq" id="WP_091868364.1">
    <property type="nucleotide sequence ID" value="NZ_FNAO01000005.1"/>
</dbReference>
<evidence type="ECO:0000256" key="1">
    <source>
        <dbReference type="SAM" id="Phobius"/>
    </source>
</evidence>
<dbReference type="Proteomes" id="UP000199109">
    <property type="component" value="Unassembled WGS sequence"/>
</dbReference>
<keyword evidence="4" id="KW-1185">Reference proteome</keyword>
<dbReference type="InterPro" id="IPR003399">
    <property type="entry name" value="Mce/MlaD"/>
</dbReference>
<proteinExistence type="predicted"/>
<dbReference type="AlphaFoldDB" id="A0A1G7CXK0"/>
<gene>
    <name evidence="3" type="ORF">SAMN05421636_10555</name>
</gene>
<dbReference type="Pfam" id="PF02470">
    <property type="entry name" value="MlaD"/>
    <property type="match status" value="1"/>
</dbReference>
<keyword evidence="1" id="KW-0472">Membrane</keyword>
<evidence type="ECO:0000313" key="3">
    <source>
        <dbReference type="EMBL" id="SDE43510.1"/>
    </source>
</evidence>
<dbReference type="InterPro" id="IPR052336">
    <property type="entry name" value="MlaD_Phospholipid_Transporter"/>
</dbReference>
<sequence>MAKTTLENLRLGIFVIIGTILLLLATYLIGNRQNMFGKTFDITATFKNASGLQNGNNVRFSGINVGTVNKIEMVNDTTIRVHMIIEEKMQEHIRKDAIATIGSDGLVGSMLINIVPGKGEATLIVPGDELQSYSKVATQDMMNTLNTTNENAALLTADLLKITQSVIKGKGTLGRLLNDTTIANDFQETIANLKYASNRANATMAQLNKMVNNIDFEESAAGVLLSDTISGGRMKNIVQNLETSSLKIEKTIQDLNTIIRGIKDGDGAINYLSKDSVLVNQLDRTMQSIEQGTERFNENMEALKHNFLTRGYFRKLEKQEKKEEKNKSRE</sequence>
<protein>
    <submittedName>
        <fullName evidence="3">Phospholipid/cholesterol/gamma-HCH transport system substrate-binding protein</fullName>
    </submittedName>
</protein>
<dbReference type="PANTHER" id="PTHR33371">
    <property type="entry name" value="INTERMEMBRANE PHOSPHOLIPID TRANSPORT SYSTEM BINDING PROTEIN MLAD-RELATED"/>
    <property type="match status" value="1"/>
</dbReference>
<keyword evidence="1" id="KW-1133">Transmembrane helix</keyword>
<dbReference type="STRING" id="641691.SAMN05421636_10555"/>
<dbReference type="EMBL" id="FNAO01000005">
    <property type="protein sequence ID" value="SDE43510.1"/>
    <property type="molecule type" value="Genomic_DNA"/>
</dbReference>
<dbReference type="PANTHER" id="PTHR33371:SF4">
    <property type="entry name" value="INTERMEMBRANE PHOSPHOLIPID TRANSPORT SYSTEM BINDING PROTEIN MLAD"/>
    <property type="match status" value="1"/>
</dbReference>
<dbReference type="OrthoDB" id="9771725at2"/>
<reference evidence="3 4" key="1">
    <citation type="submission" date="2016-10" db="EMBL/GenBank/DDBJ databases">
        <authorList>
            <person name="de Groot N.N."/>
        </authorList>
    </citation>
    <scope>NUCLEOTIDE SEQUENCE [LARGE SCALE GENOMIC DNA]</scope>
    <source>
        <strain evidence="3 4">DSM 23421</strain>
    </source>
</reference>
<keyword evidence="1" id="KW-0812">Transmembrane</keyword>